<name>A0ABV6TZL1_9ACTN</name>
<reference evidence="1 2" key="1">
    <citation type="submission" date="2024-09" db="EMBL/GenBank/DDBJ databases">
        <authorList>
            <person name="Sun Q."/>
            <person name="Mori K."/>
        </authorList>
    </citation>
    <scope>NUCLEOTIDE SEQUENCE [LARGE SCALE GENOMIC DNA]</scope>
    <source>
        <strain evidence="1 2">TBRC 1851</strain>
    </source>
</reference>
<keyword evidence="2" id="KW-1185">Reference proteome</keyword>
<gene>
    <name evidence="1" type="ORF">ACFHYQ_05030</name>
</gene>
<proteinExistence type="predicted"/>
<sequence length="97" mass="10716">MTTDPKQAIEHLEKLMAELEARRFAVRVHAPPGRAPHLEVINLAAPVLAEKVLAAQEADGVWAFYFPWPQLIAPVNDISTAVDRIERVLAEVGRADP</sequence>
<evidence type="ECO:0000313" key="2">
    <source>
        <dbReference type="Proteomes" id="UP001589870"/>
    </source>
</evidence>
<evidence type="ECO:0000313" key="1">
    <source>
        <dbReference type="EMBL" id="MFC0861658.1"/>
    </source>
</evidence>
<protein>
    <submittedName>
        <fullName evidence="1">Uncharacterized protein</fullName>
    </submittedName>
</protein>
<organism evidence="1 2">
    <name type="scientific">Sphaerimonospora cavernae</name>
    <dbReference type="NCBI Taxonomy" id="1740611"/>
    <lineage>
        <taxon>Bacteria</taxon>
        <taxon>Bacillati</taxon>
        <taxon>Actinomycetota</taxon>
        <taxon>Actinomycetes</taxon>
        <taxon>Streptosporangiales</taxon>
        <taxon>Streptosporangiaceae</taxon>
        <taxon>Sphaerimonospora</taxon>
    </lineage>
</organism>
<comment type="caution">
    <text evidence="1">The sequence shown here is derived from an EMBL/GenBank/DDBJ whole genome shotgun (WGS) entry which is preliminary data.</text>
</comment>
<dbReference type="EMBL" id="JBHMQT010000006">
    <property type="protein sequence ID" value="MFC0861658.1"/>
    <property type="molecule type" value="Genomic_DNA"/>
</dbReference>
<dbReference type="Proteomes" id="UP001589870">
    <property type="component" value="Unassembled WGS sequence"/>
</dbReference>
<accession>A0ABV6TZL1</accession>